<protein>
    <recommendedName>
        <fullName evidence="2">DUF8175 domain-containing protein</fullName>
    </recommendedName>
</protein>
<dbReference type="RefSeq" id="WP_241056641.1">
    <property type="nucleotide sequence ID" value="NZ_JAKZBV010000002.1"/>
</dbReference>
<keyword evidence="4" id="KW-1185">Reference proteome</keyword>
<evidence type="ECO:0000313" key="4">
    <source>
        <dbReference type="Proteomes" id="UP001202922"/>
    </source>
</evidence>
<evidence type="ECO:0000256" key="1">
    <source>
        <dbReference type="SAM" id="MobiDB-lite"/>
    </source>
</evidence>
<dbReference type="EMBL" id="JAKZBV010000002">
    <property type="protein sequence ID" value="MCH6472466.1"/>
    <property type="molecule type" value="Genomic_DNA"/>
</dbReference>
<gene>
    <name evidence="3" type="ORF">L0M17_21290</name>
</gene>
<evidence type="ECO:0000259" key="2">
    <source>
        <dbReference type="Pfam" id="PF26526"/>
    </source>
</evidence>
<dbReference type="InterPro" id="IPR058488">
    <property type="entry name" value="DUF8175"/>
</dbReference>
<feature type="domain" description="DUF8175" evidence="2">
    <location>
        <begin position="42"/>
        <end position="218"/>
    </location>
</feature>
<feature type="region of interest" description="Disordered" evidence="1">
    <location>
        <begin position="32"/>
        <end position="76"/>
    </location>
</feature>
<accession>A0ABS9U7F2</accession>
<comment type="caution">
    <text evidence="3">The sequence shown here is derived from an EMBL/GenBank/DDBJ whole genome shotgun (WGS) entry which is preliminary data.</text>
</comment>
<name>A0ABS9U7F2_9MICC</name>
<dbReference type="Proteomes" id="UP001202922">
    <property type="component" value="Unassembled WGS sequence"/>
</dbReference>
<organism evidence="3 4">
    <name type="scientific">Sinomonas terrae</name>
    <dbReference type="NCBI Taxonomy" id="2908838"/>
    <lineage>
        <taxon>Bacteria</taxon>
        <taxon>Bacillati</taxon>
        <taxon>Actinomycetota</taxon>
        <taxon>Actinomycetes</taxon>
        <taxon>Micrococcales</taxon>
        <taxon>Micrococcaceae</taxon>
        <taxon>Sinomonas</taxon>
    </lineage>
</organism>
<proteinExistence type="predicted"/>
<sequence length="231" mass="23874">MKKPNQKLTLWAAGLVAAVIVVMAVLVAVTPTQSSPQSSGGSGQAVPETTPSAPAGCSAPTDETSNKPAPPSDLRWEASKGWTWPVSDTYGPTQHRDGLGVCFARSPLGAALAMTTILASFSTSPDLRSVTDQYIVDSPGKTAILAQISAPRTPQAPLAFAGYKVDSFSSDEAQITVVLKAPGGSDGYIGMPTTLRWADADWKVKLLDNGNFFAGSPTTVAAGSFTSWGAS</sequence>
<reference evidence="3 4" key="1">
    <citation type="submission" date="2022-03" db="EMBL/GenBank/DDBJ databases">
        <title>Sinomonas sp. isolated from a soil.</title>
        <authorList>
            <person name="Han J."/>
            <person name="Kim D.-U."/>
        </authorList>
    </citation>
    <scope>NUCLEOTIDE SEQUENCE [LARGE SCALE GENOMIC DNA]</scope>
    <source>
        <strain evidence="3 4">5-5</strain>
    </source>
</reference>
<evidence type="ECO:0000313" key="3">
    <source>
        <dbReference type="EMBL" id="MCH6472466.1"/>
    </source>
</evidence>
<dbReference type="Pfam" id="PF26526">
    <property type="entry name" value="DUF8175"/>
    <property type="match status" value="1"/>
</dbReference>